<protein>
    <submittedName>
        <fullName evidence="2">Uncharacterized protein</fullName>
    </submittedName>
</protein>
<keyword evidence="3" id="KW-1185">Reference proteome</keyword>
<dbReference type="AlphaFoldDB" id="A0A679I7X1"/>
<keyword evidence="1" id="KW-0175">Coiled coil</keyword>
<name>A0A679I7X1_9ENTE</name>
<feature type="coiled-coil region" evidence="1">
    <location>
        <begin position="1"/>
        <end position="80"/>
    </location>
</feature>
<evidence type="ECO:0000313" key="3">
    <source>
        <dbReference type="Proteomes" id="UP000502998"/>
    </source>
</evidence>
<evidence type="ECO:0000313" key="2">
    <source>
        <dbReference type="EMBL" id="BCA85688.1"/>
    </source>
</evidence>
<proteinExistence type="predicted"/>
<dbReference type="EMBL" id="AP022822">
    <property type="protein sequence ID" value="BCA85688.1"/>
    <property type="molecule type" value="Genomic_DNA"/>
</dbReference>
<evidence type="ECO:0000256" key="1">
    <source>
        <dbReference type="SAM" id="Coils"/>
    </source>
</evidence>
<gene>
    <name evidence="2" type="ORF">EsVE80_12110</name>
</gene>
<reference evidence="2 3" key="1">
    <citation type="submission" date="2020-02" db="EMBL/GenBank/DDBJ databases">
        <title>Characterization of vanA genotype vancomycin-resistant Enterococcus saigonensis VE80.</title>
        <authorList>
            <person name="Harada T."/>
            <person name="Motooka D."/>
            <person name="Nakamura S."/>
            <person name="Yamamoto Y."/>
            <person name="Kawahara R."/>
            <person name="Kawatsu K."/>
        </authorList>
    </citation>
    <scope>NUCLEOTIDE SEQUENCE [LARGE SCALE GENOMIC DNA]</scope>
    <source>
        <strain evidence="2 3">VE80</strain>
    </source>
</reference>
<organism evidence="2 3">
    <name type="scientific">Enterococcus saigonensis</name>
    <dbReference type="NCBI Taxonomy" id="1805431"/>
    <lineage>
        <taxon>Bacteria</taxon>
        <taxon>Bacillati</taxon>
        <taxon>Bacillota</taxon>
        <taxon>Bacilli</taxon>
        <taxon>Lactobacillales</taxon>
        <taxon>Enterococcaceae</taxon>
        <taxon>Enterococcus</taxon>
    </lineage>
</organism>
<sequence>MKEALDKIKAAELKNEALQKKLQKDLQEYTEQKETELRLLQDSLKTKRQQKTDAAEKIAKAALKSEKETLLAAAKEEEATFTALYKERHEKVATFIIERVLETYGS</sequence>
<dbReference type="Proteomes" id="UP000502998">
    <property type="component" value="Chromosome"/>
</dbReference>
<dbReference type="RefSeq" id="WP_173102932.1">
    <property type="nucleotide sequence ID" value="NZ_AP022822.1"/>
</dbReference>
<accession>A0A679I7X1</accession>
<dbReference type="KEGG" id="esg:EsVE80_12110"/>